<dbReference type="InterPro" id="IPR037208">
    <property type="entry name" value="Spo0E-like_sf"/>
</dbReference>
<dbReference type="RefSeq" id="WP_244865263.1">
    <property type="nucleotide sequence ID" value="NZ_BOVK01000064.1"/>
</dbReference>
<evidence type="ECO:0008006" key="3">
    <source>
        <dbReference type="Google" id="ProtNLM"/>
    </source>
</evidence>
<dbReference type="GO" id="GO:0043937">
    <property type="term" value="P:regulation of sporulation"/>
    <property type="evidence" value="ECO:0007669"/>
    <property type="project" value="InterPro"/>
</dbReference>
<comment type="caution">
    <text evidence="1">The sequence shown here is derived from an EMBL/GenBank/DDBJ whole genome shotgun (WGS) entry which is preliminary data.</text>
</comment>
<dbReference type="InterPro" id="IPR018540">
    <property type="entry name" value="Spo0E-like"/>
</dbReference>
<dbReference type="Pfam" id="PF09388">
    <property type="entry name" value="SpoOE-like"/>
    <property type="match status" value="1"/>
</dbReference>
<dbReference type="SUPFAM" id="SSF140500">
    <property type="entry name" value="BAS1536-like"/>
    <property type="match status" value="1"/>
</dbReference>
<organism evidence="1 2">
    <name type="scientific">Xylanibacillus composti</name>
    <dbReference type="NCBI Taxonomy" id="1572762"/>
    <lineage>
        <taxon>Bacteria</taxon>
        <taxon>Bacillati</taxon>
        <taxon>Bacillota</taxon>
        <taxon>Bacilli</taxon>
        <taxon>Bacillales</taxon>
        <taxon>Paenibacillaceae</taxon>
        <taxon>Xylanibacillus</taxon>
    </lineage>
</organism>
<evidence type="ECO:0000313" key="1">
    <source>
        <dbReference type="EMBL" id="GIQ70970.1"/>
    </source>
</evidence>
<dbReference type="EMBL" id="BOVK01000064">
    <property type="protein sequence ID" value="GIQ70970.1"/>
    <property type="molecule type" value="Genomic_DNA"/>
</dbReference>
<gene>
    <name evidence="1" type="ORF">XYCOK13_37940</name>
</gene>
<dbReference type="Proteomes" id="UP000677918">
    <property type="component" value="Unassembled WGS sequence"/>
</dbReference>
<evidence type="ECO:0000313" key="2">
    <source>
        <dbReference type="Proteomes" id="UP000677918"/>
    </source>
</evidence>
<sequence>MTALEFNRLSQAGVLLIQEEPKRYDVPKARHASCLPLVEEIQKLRLLMEKAAGDEGNLSSELVIEISMRLDEKINEYMTLRRRAGD</sequence>
<dbReference type="AlphaFoldDB" id="A0A8J4M4C3"/>
<dbReference type="InterPro" id="IPR036638">
    <property type="entry name" value="HLH_DNA-bd_sf"/>
</dbReference>
<keyword evidence="2" id="KW-1185">Reference proteome</keyword>
<accession>A0A8J4M4C3</accession>
<dbReference type="GO" id="GO:0046983">
    <property type="term" value="F:protein dimerization activity"/>
    <property type="evidence" value="ECO:0007669"/>
    <property type="project" value="InterPro"/>
</dbReference>
<proteinExistence type="predicted"/>
<name>A0A8J4M4C3_9BACL</name>
<dbReference type="Gene3D" id="4.10.280.10">
    <property type="entry name" value="Helix-loop-helix DNA-binding domain"/>
    <property type="match status" value="1"/>
</dbReference>
<protein>
    <recommendedName>
        <fullName evidence="3">Aspartyl-phosphate phosphatase Spo0E family protein</fullName>
    </recommendedName>
</protein>
<reference evidence="1" key="1">
    <citation type="submission" date="2021-04" db="EMBL/GenBank/DDBJ databases">
        <title>Draft genome sequence of Xylanibacillus composti strain K13.</title>
        <authorList>
            <person name="Uke A."/>
            <person name="Chhe C."/>
            <person name="Baramee S."/>
            <person name="Kosugi A."/>
        </authorList>
    </citation>
    <scope>NUCLEOTIDE SEQUENCE</scope>
    <source>
        <strain evidence="1">K13</strain>
    </source>
</reference>